<keyword evidence="5" id="KW-1185">Reference proteome</keyword>
<evidence type="ECO:0000259" key="3">
    <source>
        <dbReference type="PROSITE" id="PS51109"/>
    </source>
</evidence>
<accession>A0ABS2NKW3</accession>
<dbReference type="Pfam" id="PF07501">
    <property type="entry name" value="G5"/>
    <property type="match status" value="1"/>
</dbReference>
<evidence type="ECO:0000256" key="1">
    <source>
        <dbReference type="ARBA" id="ARBA00022729"/>
    </source>
</evidence>
<feature type="domain" description="G5" evidence="3">
    <location>
        <begin position="210"/>
        <end position="290"/>
    </location>
</feature>
<reference evidence="4 5" key="1">
    <citation type="submission" date="2021-01" db="EMBL/GenBank/DDBJ databases">
        <title>Genomic Encyclopedia of Type Strains, Phase IV (KMG-IV): sequencing the most valuable type-strain genomes for metagenomic binning, comparative biology and taxonomic classification.</title>
        <authorList>
            <person name="Goeker M."/>
        </authorList>
    </citation>
    <scope>NUCLEOTIDE SEQUENCE [LARGE SCALE GENOMIC DNA]</scope>
    <source>
        <strain evidence="4 5">DSM 24834</strain>
    </source>
</reference>
<dbReference type="PROSITE" id="PS51109">
    <property type="entry name" value="G5"/>
    <property type="match status" value="1"/>
</dbReference>
<dbReference type="InterPro" id="IPR007137">
    <property type="entry name" value="DUF348"/>
</dbReference>
<evidence type="ECO:0000256" key="2">
    <source>
        <dbReference type="SAM" id="Phobius"/>
    </source>
</evidence>
<dbReference type="Gene3D" id="2.20.230.10">
    <property type="entry name" value="Resuscitation-promoting factor rpfb"/>
    <property type="match status" value="1"/>
</dbReference>
<gene>
    <name evidence="4" type="ORF">JOC86_004771</name>
</gene>
<keyword evidence="1" id="KW-0732">Signal</keyword>
<feature type="transmembrane region" description="Helical" evidence="2">
    <location>
        <begin position="20"/>
        <end position="38"/>
    </location>
</feature>
<dbReference type="InterPro" id="IPR010611">
    <property type="entry name" value="3D_dom"/>
</dbReference>
<dbReference type="PANTHER" id="PTHR39160:SF4">
    <property type="entry name" value="RESUSCITATION-PROMOTING FACTOR RPFB"/>
    <property type="match status" value="1"/>
</dbReference>
<comment type="caution">
    <text evidence="4">The sequence shown here is derived from an EMBL/GenBank/DDBJ whole genome shotgun (WGS) entry which is preliminary data.</text>
</comment>
<protein>
    <submittedName>
        <fullName evidence="4">Uncharacterized protein YabE (DUF348 family)</fullName>
    </submittedName>
</protein>
<sequence length="402" mass="44058">MDTKSMKNLFSKSMSNSKWAIVTASIVVFMAAVGFLFYEGSKKTVALTLDGKEKEIRTHANTIQDILQDLEISTHSQDYLYPSAGTEVTNNMKVVWEPAKQVELTVGDKKKTVWTTASTVKELLRENKIEVGEHDKIKPGLNEQVNGETKIHVEPAFPVKIVEGGKESKAWSTSTTVADFLKQQGITLDKQDRVEPALDKVINVNDVVNVVRVEKVTDVVEEPMAFKVVTKKDSDLTKGNEKVVQEGEKGLKEMKYEIIKENGKEVSRKLLSERVIKDSTDKIVNVGTKTIVAQVSRGSSQESSSDEREFYVSSTAYTASCNGCSGVTTTGINLKANPGVKVIAVDPSVIPLGSKVYVEGYGYAVAADTGGAIRGNKIDVFFSSKTDAYSWGRKSVKVKILN</sequence>
<dbReference type="SUPFAM" id="SSF50685">
    <property type="entry name" value="Barwin-like endoglucanases"/>
    <property type="match status" value="1"/>
</dbReference>
<dbReference type="Pfam" id="PF03990">
    <property type="entry name" value="DUF348"/>
    <property type="match status" value="3"/>
</dbReference>
<dbReference type="Gene3D" id="2.40.40.10">
    <property type="entry name" value="RlpA-like domain"/>
    <property type="match status" value="1"/>
</dbReference>
<name>A0ABS2NKW3_9BACI</name>
<dbReference type="Proteomes" id="UP001646157">
    <property type="component" value="Unassembled WGS sequence"/>
</dbReference>
<keyword evidence="2" id="KW-0812">Transmembrane</keyword>
<proteinExistence type="predicted"/>
<organism evidence="4 5">
    <name type="scientific">Rossellomorea pakistanensis</name>
    <dbReference type="NCBI Taxonomy" id="992288"/>
    <lineage>
        <taxon>Bacteria</taxon>
        <taxon>Bacillati</taxon>
        <taxon>Bacillota</taxon>
        <taxon>Bacilli</taxon>
        <taxon>Bacillales</taxon>
        <taxon>Bacillaceae</taxon>
        <taxon>Rossellomorea</taxon>
    </lineage>
</organism>
<dbReference type="RefSeq" id="WP_239587808.1">
    <property type="nucleotide sequence ID" value="NZ_JAFBDZ010000008.1"/>
</dbReference>
<dbReference type="InterPro" id="IPR011098">
    <property type="entry name" value="G5_dom"/>
</dbReference>
<dbReference type="Pfam" id="PF06725">
    <property type="entry name" value="3D"/>
    <property type="match status" value="1"/>
</dbReference>
<keyword evidence="2" id="KW-1133">Transmembrane helix</keyword>
<dbReference type="InterPro" id="IPR036908">
    <property type="entry name" value="RlpA-like_sf"/>
</dbReference>
<dbReference type="InterPro" id="IPR051933">
    <property type="entry name" value="Resuscitation_pf_RpfB"/>
</dbReference>
<keyword evidence="2" id="KW-0472">Membrane</keyword>
<dbReference type="CDD" id="cd22786">
    <property type="entry name" value="DPBB_YuiC-like"/>
    <property type="match status" value="1"/>
</dbReference>
<dbReference type="SMART" id="SM01208">
    <property type="entry name" value="G5"/>
    <property type="match status" value="1"/>
</dbReference>
<evidence type="ECO:0000313" key="4">
    <source>
        <dbReference type="EMBL" id="MBM7588176.1"/>
    </source>
</evidence>
<dbReference type="PANTHER" id="PTHR39160">
    <property type="entry name" value="CELL WALL-BINDING PROTEIN YOCH"/>
    <property type="match status" value="1"/>
</dbReference>
<dbReference type="EMBL" id="JAFBDZ010000008">
    <property type="protein sequence ID" value="MBM7588176.1"/>
    <property type="molecule type" value="Genomic_DNA"/>
</dbReference>
<evidence type="ECO:0000313" key="5">
    <source>
        <dbReference type="Proteomes" id="UP001646157"/>
    </source>
</evidence>